<dbReference type="Pfam" id="PF13500">
    <property type="entry name" value="AAA_26"/>
    <property type="match status" value="1"/>
</dbReference>
<reference evidence="3" key="1">
    <citation type="submission" date="2021-03" db="EMBL/GenBank/DDBJ databases">
        <title>Acanthopleuribacteraceae sp. M133.</title>
        <authorList>
            <person name="Wang G."/>
        </authorList>
    </citation>
    <scope>NUCLEOTIDE SEQUENCE</scope>
    <source>
        <strain evidence="3">M133</strain>
    </source>
</reference>
<dbReference type="CDD" id="cd03109">
    <property type="entry name" value="DTBS"/>
    <property type="match status" value="1"/>
</dbReference>
<dbReference type="NCBIfam" id="TIGR00347">
    <property type="entry name" value="bioD"/>
    <property type="match status" value="1"/>
</dbReference>
<evidence type="ECO:0000256" key="2">
    <source>
        <dbReference type="HAMAP-Rule" id="MF_00336"/>
    </source>
</evidence>
<comment type="pathway">
    <text evidence="2">Cofactor biosynthesis; biotin biosynthesis; biotin from 7,8-diaminononanoate: step 1/2.</text>
</comment>
<dbReference type="SUPFAM" id="SSF52540">
    <property type="entry name" value="P-loop containing nucleoside triphosphate hydrolases"/>
    <property type="match status" value="1"/>
</dbReference>
<feature type="binding site" evidence="2">
    <location>
        <position position="42"/>
    </location>
    <ligand>
        <name>Mg(2+)</name>
        <dbReference type="ChEBI" id="CHEBI:18420"/>
    </ligand>
</feature>
<protein>
    <recommendedName>
        <fullName evidence="2">ATP-dependent dethiobiotin synthetase BioD</fullName>
        <ecNumber evidence="2">6.3.3.3</ecNumber>
    </recommendedName>
    <alternativeName>
        <fullName evidence="2">DTB synthetase</fullName>
        <shortName evidence="2">DTBS</shortName>
    </alternativeName>
    <alternativeName>
        <fullName evidence="2">Dethiobiotin synthase</fullName>
    </alternativeName>
</protein>
<dbReference type="Gene3D" id="3.40.50.300">
    <property type="entry name" value="P-loop containing nucleotide triphosphate hydrolases"/>
    <property type="match status" value="1"/>
</dbReference>
<dbReference type="PANTHER" id="PTHR43210:SF5">
    <property type="entry name" value="DETHIOBIOTIN SYNTHETASE"/>
    <property type="match status" value="1"/>
</dbReference>
<organism evidence="3 4">
    <name type="scientific">Sulfidibacter corallicola</name>
    <dbReference type="NCBI Taxonomy" id="2818388"/>
    <lineage>
        <taxon>Bacteria</taxon>
        <taxon>Pseudomonadati</taxon>
        <taxon>Acidobacteriota</taxon>
        <taxon>Holophagae</taxon>
        <taxon>Acanthopleuribacterales</taxon>
        <taxon>Acanthopleuribacteraceae</taxon>
        <taxon>Sulfidibacter</taxon>
    </lineage>
</organism>
<comment type="subcellular location">
    <subcellularLocation>
        <location evidence="2">Cytoplasm</location>
    </subcellularLocation>
</comment>
<dbReference type="GO" id="GO:0005737">
    <property type="term" value="C:cytoplasm"/>
    <property type="evidence" value="ECO:0007669"/>
    <property type="project" value="UniProtKB-SubCell"/>
</dbReference>
<evidence type="ECO:0000313" key="3">
    <source>
        <dbReference type="EMBL" id="QTD52852.1"/>
    </source>
</evidence>
<dbReference type="Proteomes" id="UP000663929">
    <property type="component" value="Chromosome"/>
</dbReference>
<comment type="function">
    <text evidence="2">Catalyzes a mechanistically unusual reaction, the ATP-dependent insertion of CO2 between the N7 and N8 nitrogen atoms of 7,8-diaminopelargonic acid (DAPA, also called 7,8-diammoniononanoate) to form a ureido ring.</text>
</comment>
<comment type="similarity">
    <text evidence="2">Belongs to the dethiobiotin synthetase family.</text>
</comment>
<dbReference type="HAMAP" id="MF_00336">
    <property type="entry name" value="BioD"/>
    <property type="match status" value="1"/>
</dbReference>
<dbReference type="GO" id="GO:0004141">
    <property type="term" value="F:dethiobiotin synthase activity"/>
    <property type="evidence" value="ECO:0007669"/>
    <property type="project" value="UniProtKB-UniRule"/>
</dbReference>
<feature type="binding site" evidence="2">
    <location>
        <position position="15"/>
    </location>
    <ligand>
        <name>Mg(2+)</name>
        <dbReference type="ChEBI" id="CHEBI:18420"/>
    </ligand>
</feature>
<feature type="binding site" evidence="2">
    <location>
        <begin position="11"/>
        <end position="16"/>
    </location>
    <ligand>
        <name>ATP</name>
        <dbReference type="ChEBI" id="CHEBI:30616"/>
    </ligand>
</feature>
<dbReference type="InterPro" id="IPR027417">
    <property type="entry name" value="P-loop_NTPase"/>
</dbReference>
<proteinExistence type="inferred from homology"/>
<gene>
    <name evidence="2 3" type="primary">bioD</name>
    <name evidence="3" type="ORF">J3U87_10275</name>
</gene>
<comment type="catalytic activity">
    <reaction evidence="2">
        <text>(7R,8S)-7,8-diammoniononanoate + CO2 + ATP = (4R,5S)-dethiobiotin + ADP + phosphate + 3 H(+)</text>
        <dbReference type="Rhea" id="RHEA:15805"/>
        <dbReference type="ChEBI" id="CHEBI:15378"/>
        <dbReference type="ChEBI" id="CHEBI:16526"/>
        <dbReference type="ChEBI" id="CHEBI:30616"/>
        <dbReference type="ChEBI" id="CHEBI:43474"/>
        <dbReference type="ChEBI" id="CHEBI:149469"/>
        <dbReference type="ChEBI" id="CHEBI:149473"/>
        <dbReference type="ChEBI" id="CHEBI:456216"/>
        <dbReference type="EC" id="6.3.3.3"/>
    </reaction>
</comment>
<dbReference type="GO" id="GO:0000287">
    <property type="term" value="F:magnesium ion binding"/>
    <property type="evidence" value="ECO:0007669"/>
    <property type="project" value="UniProtKB-UniRule"/>
</dbReference>
<dbReference type="EC" id="6.3.3.3" evidence="2"/>
<keyword evidence="2" id="KW-0067">ATP-binding</keyword>
<comment type="caution">
    <text evidence="2">Lacks conserved residue(s) required for the propagation of feature annotation.</text>
</comment>
<sequence>MKIFVTGTDTDVGKTLLSCLLTRALNAAYWKPVQAGIEGGTDSETLSGWIDPDRVLPERFRLTQPMSPNQAAERDGVAVCLDEFQIPVVDTPLVVEGAGGLMVPLNDRELVIDLIAHLDLPVVLAARSGLGTLNHTLLSLEALRARELVCLGIVLFGPSHPENERDLVHWGKVPVLGRIDVDRRLVPEDAEPLLAKLDLGPLRAFWQP</sequence>
<accession>A0A8A4TV05</accession>
<dbReference type="RefSeq" id="WP_237382950.1">
    <property type="nucleotide sequence ID" value="NZ_CP071793.1"/>
</dbReference>
<dbReference type="PIRSF" id="PIRSF006755">
    <property type="entry name" value="DTB_synth"/>
    <property type="match status" value="1"/>
</dbReference>
<dbReference type="PANTHER" id="PTHR43210">
    <property type="entry name" value="DETHIOBIOTIN SYNTHETASE"/>
    <property type="match status" value="1"/>
</dbReference>
<feature type="binding site" evidence="2">
    <location>
        <begin position="96"/>
        <end position="99"/>
    </location>
    <ligand>
        <name>ATP</name>
        <dbReference type="ChEBI" id="CHEBI:30616"/>
    </ligand>
</feature>
<keyword evidence="2" id="KW-0479">Metal-binding</keyword>
<feature type="active site" evidence="2">
    <location>
        <position position="31"/>
    </location>
</feature>
<keyword evidence="2" id="KW-0460">Magnesium</keyword>
<dbReference type="GO" id="GO:0005524">
    <property type="term" value="F:ATP binding"/>
    <property type="evidence" value="ECO:0007669"/>
    <property type="project" value="UniProtKB-UniRule"/>
</dbReference>
<keyword evidence="2" id="KW-0963">Cytoplasm</keyword>
<feature type="binding site" evidence="2">
    <location>
        <position position="42"/>
    </location>
    <ligand>
        <name>ATP</name>
        <dbReference type="ChEBI" id="CHEBI:30616"/>
    </ligand>
</feature>
<keyword evidence="4" id="KW-1185">Reference proteome</keyword>
<dbReference type="UniPathway" id="UPA00078">
    <property type="reaction ID" value="UER00161"/>
</dbReference>
<dbReference type="EMBL" id="CP071793">
    <property type="protein sequence ID" value="QTD52852.1"/>
    <property type="molecule type" value="Genomic_DNA"/>
</dbReference>
<feature type="binding site" evidence="2">
    <location>
        <position position="96"/>
    </location>
    <ligand>
        <name>Mg(2+)</name>
        <dbReference type="ChEBI" id="CHEBI:18420"/>
    </ligand>
</feature>
<comment type="subunit">
    <text evidence="2">Homodimer.</text>
</comment>
<dbReference type="AlphaFoldDB" id="A0A8A4TV05"/>
<name>A0A8A4TV05_SULCO</name>
<dbReference type="KEGG" id="scor:J3U87_10275"/>
<keyword evidence="2" id="KW-0547">Nucleotide-binding</keyword>
<keyword evidence="2 3" id="KW-0436">Ligase</keyword>
<keyword evidence="1 2" id="KW-0093">Biotin biosynthesis</keyword>
<dbReference type="InterPro" id="IPR004472">
    <property type="entry name" value="DTB_synth_BioD"/>
</dbReference>
<dbReference type="GO" id="GO:0009102">
    <property type="term" value="P:biotin biosynthetic process"/>
    <property type="evidence" value="ECO:0007669"/>
    <property type="project" value="UniProtKB-UniRule"/>
</dbReference>
<comment type="cofactor">
    <cofactor evidence="2">
        <name>Mg(2+)</name>
        <dbReference type="ChEBI" id="CHEBI:18420"/>
    </cofactor>
</comment>
<evidence type="ECO:0000313" key="4">
    <source>
        <dbReference type="Proteomes" id="UP000663929"/>
    </source>
</evidence>
<evidence type="ECO:0000256" key="1">
    <source>
        <dbReference type="ARBA" id="ARBA00022756"/>
    </source>
</evidence>